<dbReference type="Proteomes" id="UP000499080">
    <property type="component" value="Unassembled WGS sequence"/>
</dbReference>
<dbReference type="EMBL" id="BGPR01000564">
    <property type="protein sequence ID" value="GBM26607.1"/>
    <property type="molecule type" value="Genomic_DNA"/>
</dbReference>
<sequence>MREQYDKAANKHMIMMIGSSVDYVRSGGMGNVPVTKAVEHLYATTAKFSGCVLLASRRAYSYPPCRRLRYHICYIQAGEEDIYQCVLISTDLQQVVNIFHDENASPDDIDEAGYIPPTTAAAREHPLRAYLQVQLWSRFTKKTLDWGWKESKHGLFSVTTHKKPAPPALLSMISCKCAKGGNLTFTCRKSGIKCSTICNHCKGQGCTNSPEDDNIITNPAEKETEIDIRMEDIISEVDLEEECQTLQVEDRNSKQTDINDYDSPSTCKKFKLI</sequence>
<keyword evidence="2" id="KW-1185">Reference proteome</keyword>
<reference evidence="1 2" key="1">
    <citation type="journal article" date="2019" name="Sci. Rep.">
        <title>Orb-weaving spider Araneus ventricosus genome elucidates the spidroin gene catalogue.</title>
        <authorList>
            <person name="Kono N."/>
            <person name="Nakamura H."/>
            <person name="Ohtoshi R."/>
            <person name="Moran D.A.P."/>
            <person name="Shinohara A."/>
            <person name="Yoshida Y."/>
            <person name="Fujiwara M."/>
            <person name="Mori M."/>
            <person name="Tomita M."/>
            <person name="Arakawa K."/>
        </authorList>
    </citation>
    <scope>NUCLEOTIDE SEQUENCE [LARGE SCALE GENOMIC DNA]</scope>
</reference>
<name>A0A4Y2ECV7_ARAVE</name>
<comment type="caution">
    <text evidence="1">The sequence shown here is derived from an EMBL/GenBank/DDBJ whole genome shotgun (WGS) entry which is preliminary data.</text>
</comment>
<evidence type="ECO:0008006" key="3">
    <source>
        <dbReference type="Google" id="ProtNLM"/>
    </source>
</evidence>
<accession>A0A4Y2ECV7</accession>
<dbReference type="OrthoDB" id="8945795at2759"/>
<organism evidence="1 2">
    <name type="scientific">Araneus ventricosus</name>
    <name type="common">Orbweaver spider</name>
    <name type="synonym">Epeira ventricosa</name>
    <dbReference type="NCBI Taxonomy" id="182803"/>
    <lineage>
        <taxon>Eukaryota</taxon>
        <taxon>Metazoa</taxon>
        <taxon>Ecdysozoa</taxon>
        <taxon>Arthropoda</taxon>
        <taxon>Chelicerata</taxon>
        <taxon>Arachnida</taxon>
        <taxon>Araneae</taxon>
        <taxon>Araneomorphae</taxon>
        <taxon>Entelegynae</taxon>
        <taxon>Araneoidea</taxon>
        <taxon>Araneidae</taxon>
        <taxon>Araneus</taxon>
    </lineage>
</organism>
<gene>
    <name evidence="1" type="ORF">AVEN_85213_1</name>
</gene>
<proteinExistence type="predicted"/>
<dbReference type="AlphaFoldDB" id="A0A4Y2ECV7"/>
<evidence type="ECO:0000313" key="2">
    <source>
        <dbReference type="Proteomes" id="UP000499080"/>
    </source>
</evidence>
<evidence type="ECO:0000313" key="1">
    <source>
        <dbReference type="EMBL" id="GBM26607.1"/>
    </source>
</evidence>
<protein>
    <recommendedName>
        <fullName evidence="3">Tesmin/TSO1-like CXC domain-containing protein</fullName>
    </recommendedName>
</protein>